<proteinExistence type="predicted"/>
<dbReference type="InterPro" id="IPR043519">
    <property type="entry name" value="NT_sf"/>
</dbReference>
<dbReference type="SUPFAM" id="SSF81301">
    <property type="entry name" value="Nucleotidyltransferase"/>
    <property type="match status" value="1"/>
</dbReference>
<accession>A0A2M7ASS7</accession>
<evidence type="ECO:0000313" key="2">
    <source>
        <dbReference type="Proteomes" id="UP000231407"/>
    </source>
</evidence>
<comment type="caution">
    <text evidence="1">The sequence shown here is derived from an EMBL/GenBank/DDBJ whole genome shotgun (WGS) entry which is preliminary data.</text>
</comment>
<sequence>MRKTVDVIRKDAFRLTVIPGCLRVIGYGSYFRIPDRFDEDRSDIDLCVEVERDVLEAMPVLRKLENAGLKMGQGSGEYHVWILNEDSLRPSRITGQMHEHSKAIVRDGVILWSRR</sequence>
<dbReference type="AlphaFoldDB" id="A0A2M7ASS7"/>
<dbReference type="Proteomes" id="UP000231407">
    <property type="component" value="Unassembled WGS sequence"/>
</dbReference>
<name>A0A2M7ASS7_9BACT</name>
<gene>
    <name evidence="1" type="ORF">COS78_01085</name>
</gene>
<organism evidence="1 2">
    <name type="scientific">Candidatus Shapirobacteria bacterium CG06_land_8_20_14_3_00_40_12</name>
    <dbReference type="NCBI Taxonomy" id="1974881"/>
    <lineage>
        <taxon>Bacteria</taxon>
        <taxon>Candidatus Shapironibacteriota</taxon>
    </lineage>
</organism>
<reference evidence="2" key="1">
    <citation type="submission" date="2017-09" db="EMBL/GenBank/DDBJ databases">
        <title>Depth-based differentiation of microbial function through sediment-hosted aquifers and enrichment of novel symbionts in the deep terrestrial subsurface.</title>
        <authorList>
            <person name="Probst A.J."/>
            <person name="Ladd B."/>
            <person name="Jarett J.K."/>
            <person name="Geller-Mcgrath D.E."/>
            <person name="Sieber C.M.K."/>
            <person name="Emerson J.B."/>
            <person name="Anantharaman K."/>
            <person name="Thomas B.C."/>
            <person name="Malmstrom R."/>
            <person name="Stieglmeier M."/>
            <person name="Klingl A."/>
            <person name="Woyke T."/>
            <person name="Ryan C.M."/>
            <person name="Banfield J.F."/>
        </authorList>
    </citation>
    <scope>NUCLEOTIDE SEQUENCE [LARGE SCALE GENOMIC DNA]</scope>
</reference>
<protein>
    <submittedName>
        <fullName evidence="1">Uncharacterized protein</fullName>
    </submittedName>
</protein>
<evidence type="ECO:0000313" key="1">
    <source>
        <dbReference type="EMBL" id="PIU73668.1"/>
    </source>
</evidence>
<dbReference type="EMBL" id="PEWA01000014">
    <property type="protein sequence ID" value="PIU73668.1"/>
    <property type="molecule type" value="Genomic_DNA"/>
</dbReference>